<name>A0AAD1UC95_EUPCR</name>
<dbReference type="EMBL" id="CAMPGE010003934">
    <property type="protein sequence ID" value="CAI2362779.1"/>
    <property type="molecule type" value="Genomic_DNA"/>
</dbReference>
<sequence length="377" mass="43444">MEQKPENEVPEIFKKKFLSRVGKFTAEKHLILKKVVEILNGTEKKFIIKPNTFSSKNGNKNGDKNLPEWFDMDSQKNIQIPLLAKMMRAQTMGKTTPKKKTNKDKPLKRFRPNTQSAPEIPISTRGITINYSLIDKRPSCMKWTLKKTVSKKVIDKSEPALENIILKDKQTGFIDYGRMKKREKFHKMQTVGNPHPKRFISFNAFPSSSTRAKKVVTKDIKKSLGRDSDKYQINLTPSVYEPTPQEIHCYPFSKMLPRPPLMNQKAISSLNNNSVVLDNIEKYEKKNSKYKSVSSPNFSSYKGRQPRDPRMPMFMEGINSRMALNTINKKMLQTNHFDESYVPMPQRSTERLAQTAGPSMFRSQSQPSLMSKKSNLN</sequence>
<gene>
    <name evidence="2" type="ORF">ECRASSUSDP1_LOCUS4106</name>
</gene>
<protein>
    <submittedName>
        <fullName evidence="2">Uncharacterized protein</fullName>
    </submittedName>
</protein>
<proteinExistence type="predicted"/>
<dbReference type="AlphaFoldDB" id="A0AAD1UC95"/>
<evidence type="ECO:0000313" key="2">
    <source>
        <dbReference type="EMBL" id="CAI2362779.1"/>
    </source>
</evidence>
<evidence type="ECO:0000313" key="3">
    <source>
        <dbReference type="Proteomes" id="UP001295684"/>
    </source>
</evidence>
<keyword evidence="3" id="KW-1185">Reference proteome</keyword>
<organism evidence="2 3">
    <name type="scientific">Euplotes crassus</name>
    <dbReference type="NCBI Taxonomy" id="5936"/>
    <lineage>
        <taxon>Eukaryota</taxon>
        <taxon>Sar</taxon>
        <taxon>Alveolata</taxon>
        <taxon>Ciliophora</taxon>
        <taxon>Intramacronucleata</taxon>
        <taxon>Spirotrichea</taxon>
        <taxon>Hypotrichia</taxon>
        <taxon>Euplotida</taxon>
        <taxon>Euplotidae</taxon>
        <taxon>Moneuplotes</taxon>
    </lineage>
</organism>
<reference evidence="2" key="1">
    <citation type="submission" date="2023-07" db="EMBL/GenBank/DDBJ databases">
        <authorList>
            <consortium name="AG Swart"/>
            <person name="Singh M."/>
            <person name="Singh A."/>
            <person name="Seah K."/>
            <person name="Emmerich C."/>
        </authorList>
    </citation>
    <scope>NUCLEOTIDE SEQUENCE</scope>
    <source>
        <strain evidence="2">DP1</strain>
    </source>
</reference>
<accession>A0AAD1UC95</accession>
<feature type="region of interest" description="Disordered" evidence="1">
    <location>
        <begin position="340"/>
        <end position="377"/>
    </location>
</feature>
<evidence type="ECO:0000256" key="1">
    <source>
        <dbReference type="SAM" id="MobiDB-lite"/>
    </source>
</evidence>
<feature type="compositionally biased region" description="Polar residues" evidence="1">
    <location>
        <begin position="361"/>
        <end position="377"/>
    </location>
</feature>
<dbReference type="Proteomes" id="UP001295684">
    <property type="component" value="Unassembled WGS sequence"/>
</dbReference>
<feature type="region of interest" description="Disordered" evidence="1">
    <location>
        <begin position="92"/>
        <end position="119"/>
    </location>
</feature>
<feature type="compositionally biased region" description="Basic residues" evidence="1">
    <location>
        <begin position="96"/>
        <end position="111"/>
    </location>
</feature>
<comment type="caution">
    <text evidence="2">The sequence shown here is derived from an EMBL/GenBank/DDBJ whole genome shotgun (WGS) entry which is preliminary data.</text>
</comment>